<name>A0A8H7VX14_9FUNG</name>
<dbReference type="EMBL" id="JAEPRE010000018">
    <property type="protein sequence ID" value="KAG2236390.1"/>
    <property type="molecule type" value="Genomic_DNA"/>
</dbReference>
<dbReference type="Proteomes" id="UP000613177">
    <property type="component" value="Unassembled WGS sequence"/>
</dbReference>
<keyword evidence="1" id="KW-0175">Coiled coil</keyword>
<organism evidence="2 3">
    <name type="scientific">Thamnidium elegans</name>
    <dbReference type="NCBI Taxonomy" id="101142"/>
    <lineage>
        <taxon>Eukaryota</taxon>
        <taxon>Fungi</taxon>
        <taxon>Fungi incertae sedis</taxon>
        <taxon>Mucoromycota</taxon>
        <taxon>Mucoromycotina</taxon>
        <taxon>Mucoromycetes</taxon>
        <taxon>Mucorales</taxon>
        <taxon>Mucorineae</taxon>
        <taxon>Mucoraceae</taxon>
        <taxon>Thamnidium</taxon>
    </lineage>
</organism>
<evidence type="ECO:0000256" key="1">
    <source>
        <dbReference type="SAM" id="Coils"/>
    </source>
</evidence>
<evidence type="ECO:0000313" key="2">
    <source>
        <dbReference type="EMBL" id="KAG2236390.1"/>
    </source>
</evidence>
<gene>
    <name evidence="2" type="ORF">INT48_008372</name>
</gene>
<comment type="caution">
    <text evidence="2">The sequence shown here is derived from an EMBL/GenBank/DDBJ whole genome shotgun (WGS) entry which is preliminary data.</text>
</comment>
<reference evidence="2" key="1">
    <citation type="submission" date="2021-01" db="EMBL/GenBank/DDBJ databases">
        <title>Metabolic potential, ecology and presence of endohyphal bacteria is reflected in genomic diversity of Mucoromycotina.</title>
        <authorList>
            <person name="Muszewska A."/>
            <person name="Okrasinska A."/>
            <person name="Steczkiewicz K."/>
            <person name="Drgas O."/>
            <person name="Orlowska M."/>
            <person name="Perlinska-Lenart U."/>
            <person name="Aleksandrzak-Piekarczyk T."/>
            <person name="Szatraj K."/>
            <person name="Zielenkiewicz U."/>
            <person name="Pilsyk S."/>
            <person name="Malc E."/>
            <person name="Mieczkowski P."/>
            <person name="Kruszewska J.S."/>
            <person name="Biernat P."/>
            <person name="Pawlowska J."/>
        </authorList>
    </citation>
    <scope>NUCLEOTIDE SEQUENCE</scope>
    <source>
        <strain evidence="2">WA0000018081</strain>
    </source>
</reference>
<keyword evidence="3" id="KW-1185">Reference proteome</keyword>
<evidence type="ECO:0000313" key="3">
    <source>
        <dbReference type="Proteomes" id="UP000613177"/>
    </source>
</evidence>
<protein>
    <submittedName>
        <fullName evidence="2">Uncharacterized protein</fullName>
    </submittedName>
</protein>
<dbReference type="AlphaFoldDB" id="A0A8H7VX14"/>
<sequence>MPITTKEYIPFNNKPKRCFKRIKLNTSSIEGVTTYQELVCELDYSYDSLATISVIFDSLRLTYTSNQEHIERLRNNTRLNDMEKELLTAYDDLSLQINHLKKDITKIEQKILKLKDEDGMLSSSSSESWD</sequence>
<dbReference type="OrthoDB" id="2286748at2759"/>
<accession>A0A8H7VX14</accession>
<proteinExistence type="predicted"/>
<feature type="coiled-coil region" evidence="1">
    <location>
        <begin position="90"/>
        <end position="117"/>
    </location>
</feature>